<accession>A0A9Q0HC66</accession>
<dbReference type="Proteomes" id="UP001141806">
    <property type="component" value="Unassembled WGS sequence"/>
</dbReference>
<proteinExistence type="predicted"/>
<dbReference type="AlphaFoldDB" id="A0A9Q0HC66"/>
<reference evidence="1" key="1">
    <citation type="journal article" date="2023" name="Plant J.">
        <title>The genome of the king protea, Protea cynaroides.</title>
        <authorList>
            <person name="Chang J."/>
            <person name="Duong T.A."/>
            <person name="Schoeman C."/>
            <person name="Ma X."/>
            <person name="Roodt D."/>
            <person name="Barker N."/>
            <person name="Li Z."/>
            <person name="Van de Peer Y."/>
            <person name="Mizrachi E."/>
        </authorList>
    </citation>
    <scope>NUCLEOTIDE SEQUENCE</scope>
    <source>
        <tissue evidence="1">Young leaves</tissue>
    </source>
</reference>
<protein>
    <submittedName>
        <fullName evidence="1">Uncharacterized protein</fullName>
    </submittedName>
</protein>
<keyword evidence="2" id="KW-1185">Reference proteome</keyword>
<evidence type="ECO:0000313" key="1">
    <source>
        <dbReference type="EMBL" id="KAJ4961975.1"/>
    </source>
</evidence>
<evidence type="ECO:0000313" key="2">
    <source>
        <dbReference type="Proteomes" id="UP001141806"/>
    </source>
</evidence>
<sequence length="237" mass="25517">MTLVGGGGRKGYGKGAGGGVKKPLGSLLERSCSGAYQFKEGRFMGQSFADVPSGFEGQPVLAEKSLAAFRVSQLTGSSNIRVTTANHNQEIGRTTFSQNIVEPLSRVQVGDPIRVFPLETMKCDRESMIQQGVRTEPQVSVAGQRQKSDGSTKAIVVPGKVGIDLGKFLGFPSLAMQGSIDGNLSEEDFLKYRRISSSLSVGESVDIQCGKKERNQFQKLVLLQLSLNLLKISLQTM</sequence>
<gene>
    <name evidence="1" type="ORF">NE237_021885</name>
</gene>
<organism evidence="1 2">
    <name type="scientific">Protea cynaroides</name>
    <dbReference type="NCBI Taxonomy" id="273540"/>
    <lineage>
        <taxon>Eukaryota</taxon>
        <taxon>Viridiplantae</taxon>
        <taxon>Streptophyta</taxon>
        <taxon>Embryophyta</taxon>
        <taxon>Tracheophyta</taxon>
        <taxon>Spermatophyta</taxon>
        <taxon>Magnoliopsida</taxon>
        <taxon>Proteales</taxon>
        <taxon>Proteaceae</taxon>
        <taxon>Protea</taxon>
    </lineage>
</organism>
<name>A0A9Q0HC66_9MAGN</name>
<comment type="caution">
    <text evidence="1">The sequence shown here is derived from an EMBL/GenBank/DDBJ whole genome shotgun (WGS) entry which is preliminary data.</text>
</comment>
<dbReference type="EMBL" id="JAMYWD010000009">
    <property type="protein sequence ID" value="KAJ4961975.1"/>
    <property type="molecule type" value="Genomic_DNA"/>
</dbReference>